<evidence type="ECO:0000313" key="7">
    <source>
        <dbReference type="EMBL" id="MEV5508991.1"/>
    </source>
</evidence>
<feature type="domain" description="Major facilitator superfamily (MFS) profile" evidence="6">
    <location>
        <begin position="11"/>
        <end position="480"/>
    </location>
</feature>
<feature type="transmembrane region" description="Helical" evidence="5">
    <location>
        <begin position="456"/>
        <end position="475"/>
    </location>
</feature>
<feature type="transmembrane region" description="Helical" evidence="5">
    <location>
        <begin position="307"/>
        <end position="325"/>
    </location>
</feature>
<dbReference type="Gene3D" id="1.20.1250.20">
    <property type="entry name" value="MFS general substrate transporter like domains"/>
    <property type="match status" value="1"/>
</dbReference>
<organism evidence="7 8">
    <name type="scientific">Streptomyces orinoci</name>
    <name type="common">Streptoverticillium orinoci</name>
    <dbReference type="NCBI Taxonomy" id="67339"/>
    <lineage>
        <taxon>Bacteria</taxon>
        <taxon>Bacillati</taxon>
        <taxon>Actinomycetota</taxon>
        <taxon>Actinomycetes</taxon>
        <taxon>Kitasatosporales</taxon>
        <taxon>Streptomycetaceae</taxon>
        <taxon>Streptomyces</taxon>
    </lineage>
</organism>
<evidence type="ECO:0000256" key="1">
    <source>
        <dbReference type="ARBA" id="ARBA00004651"/>
    </source>
</evidence>
<comment type="subcellular location">
    <subcellularLocation>
        <location evidence="1">Cell membrane</location>
        <topology evidence="1">Multi-pass membrane protein</topology>
    </subcellularLocation>
</comment>
<feature type="transmembrane region" description="Helical" evidence="5">
    <location>
        <begin position="79"/>
        <end position="98"/>
    </location>
</feature>
<evidence type="ECO:0000256" key="2">
    <source>
        <dbReference type="ARBA" id="ARBA00022692"/>
    </source>
</evidence>
<keyword evidence="3 5" id="KW-1133">Transmembrane helix</keyword>
<comment type="caution">
    <text evidence="7">The sequence shown here is derived from an EMBL/GenBank/DDBJ whole genome shotgun (WGS) entry which is preliminary data.</text>
</comment>
<feature type="transmembrane region" description="Helical" evidence="5">
    <location>
        <begin position="402"/>
        <end position="423"/>
    </location>
</feature>
<feature type="transmembrane region" description="Helical" evidence="5">
    <location>
        <begin position="104"/>
        <end position="126"/>
    </location>
</feature>
<accession>A0ABV3K1H3</accession>
<dbReference type="Gene3D" id="1.20.1720.10">
    <property type="entry name" value="Multidrug resistance protein D"/>
    <property type="match status" value="1"/>
</dbReference>
<feature type="transmembrane region" description="Helical" evidence="5">
    <location>
        <begin position="168"/>
        <end position="189"/>
    </location>
</feature>
<dbReference type="InterPro" id="IPR020846">
    <property type="entry name" value="MFS_dom"/>
</dbReference>
<reference evidence="7 8" key="1">
    <citation type="submission" date="2024-06" db="EMBL/GenBank/DDBJ databases">
        <title>The Natural Products Discovery Center: Release of the First 8490 Sequenced Strains for Exploring Actinobacteria Biosynthetic Diversity.</title>
        <authorList>
            <person name="Kalkreuter E."/>
            <person name="Kautsar S.A."/>
            <person name="Yang D."/>
            <person name="Bader C.D."/>
            <person name="Teijaro C.N."/>
            <person name="Fluegel L."/>
            <person name="Davis C.M."/>
            <person name="Simpson J.R."/>
            <person name="Lauterbach L."/>
            <person name="Steele A.D."/>
            <person name="Gui C."/>
            <person name="Meng S."/>
            <person name="Li G."/>
            <person name="Viehrig K."/>
            <person name="Ye F."/>
            <person name="Su P."/>
            <person name="Kiefer A.F."/>
            <person name="Nichols A."/>
            <person name="Cepeda A.J."/>
            <person name="Yan W."/>
            <person name="Fan B."/>
            <person name="Jiang Y."/>
            <person name="Adhikari A."/>
            <person name="Zheng C.-J."/>
            <person name="Schuster L."/>
            <person name="Cowan T.M."/>
            <person name="Smanski M.J."/>
            <person name="Chevrette M.G."/>
            <person name="De Carvalho L.P.S."/>
            <person name="Shen B."/>
        </authorList>
    </citation>
    <scope>NUCLEOTIDE SEQUENCE [LARGE SCALE GENOMIC DNA]</scope>
    <source>
        <strain evidence="7 8">NPDC052347</strain>
    </source>
</reference>
<feature type="transmembrane region" description="Helical" evidence="5">
    <location>
        <begin position="272"/>
        <end position="295"/>
    </location>
</feature>
<evidence type="ECO:0000256" key="3">
    <source>
        <dbReference type="ARBA" id="ARBA00022989"/>
    </source>
</evidence>
<feature type="transmembrane region" description="Helical" evidence="5">
    <location>
        <begin position="359"/>
        <end position="381"/>
    </location>
</feature>
<dbReference type="Proteomes" id="UP001552594">
    <property type="component" value="Unassembled WGS sequence"/>
</dbReference>
<evidence type="ECO:0000256" key="5">
    <source>
        <dbReference type="SAM" id="Phobius"/>
    </source>
</evidence>
<dbReference type="InterPro" id="IPR036259">
    <property type="entry name" value="MFS_trans_sf"/>
</dbReference>
<name>A0ABV3K1H3_STRON</name>
<keyword evidence="2 5" id="KW-0812">Transmembrane</keyword>
<protein>
    <submittedName>
        <fullName evidence="7">MFS transporter</fullName>
    </submittedName>
</protein>
<dbReference type="PANTHER" id="PTHR23501">
    <property type="entry name" value="MAJOR FACILITATOR SUPERFAMILY"/>
    <property type="match status" value="1"/>
</dbReference>
<dbReference type="RefSeq" id="WP_109282081.1">
    <property type="nucleotide sequence ID" value="NZ_JBFAUK010000017.1"/>
</dbReference>
<feature type="transmembrane region" description="Helical" evidence="5">
    <location>
        <begin position="49"/>
        <end position="67"/>
    </location>
</feature>
<evidence type="ECO:0000259" key="6">
    <source>
        <dbReference type="PROSITE" id="PS50850"/>
    </source>
</evidence>
<sequence>MSDSAGRRRICFAVCIVTILLAVLDQNIVSAATVPIVRDLDPVHGVDRIPWLISAFALAATAALPLYGKLSDSYGAKRVFLGAVATFLVGSALCGTAHTMPQLIAFRALQGLGGGGLMSITMVLMAQLRGAGGKGPGIAGIGAVIAGAGMALGPVVGGALADHAGWRWVFYINLPIGLAVLVLAALLIHVPHKANRHRIDYPGAALAAAFSIALLLIAEWGGKEYAWGSATILGLGAAFAALLALFLWRQATAAEPVLPLSMFKNPVLRGSFALQAMLGVALMGTVVYIMIYLQIARGISASDASLFMIPMAVGLVGTGLSSGLLQKRGWNHRSFLRTGTTVNALAAISLIFTGVHTSLWLLGFELLLLGVGFGLLLGQVLTLAMESTAPEQIGVATTGVRFFQSLGGALGTALFGTVLSRVYESKVPGGSTSRIARLSGAAHTHAVHALVTSVDTVFACAAGAMVLAVVLAVRLRIPAGTAGRGTTAPDGKTTVVPVRIK</sequence>
<dbReference type="InterPro" id="IPR011701">
    <property type="entry name" value="MFS"/>
</dbReference>
<dbReference type="EMBL" id="JBFAUK010000017">
    <property type="protein sequence ID" value="MEV5508991.1"/>
    <property type="molecule type" value="Genomic_DNA"/>
</dbReference>
<proteinExistence type="predicted"/>
<feature type="transmembrane region" description="Helical" evidence="5">
    <location>
        <begin position="138"/>
        <end position="156"/>
    </location>
</feature>
<feature type="transmembrane region" description="Helical" evidence="5">
    <location>
        <begin position="334"/>
        <end position="353"/>
    </location>
</feature>
<dbReference type="Pfam" id="PF07690">
    <property type="entry name" value="MFS_1"/>
    <property type="match status" value="1"/>
</dbReference>
<feature type="transmembrane region" description="Helical" evidence="5">
    <location>
        <begin position="201"/>
        <end position="220"/>
    </location>
</feature>
<dbReference type="SUPFAM" id="SSF103473">
    <property type="entry name" value="MFS general substrate transporter"/>
    <property type="match status" value="1"/>
</dbReference>
<gene>
    <name evidence="7" type="ORF">AB0L16_21550</name>
</gene>
<evidence type="ECO:0000313" key="8">
    <source>
        <dbReference type="Proteomes" id="UP001552594"/>
    </source>
</evidence>
<dbReference type="PROSITE" id="PS50850">
    <property type="entry name" value="MFS"/>
    <property type="match status" value="1"/>
</dbReference>
<dbReference type="PANTHER" id="PTHR23501:SF197">
    <property type="entry name" value="COMD"/>
    <property type="match status" value="1"/>
</dbReference>
<keyword evidence="8" id="KW-1185">Reference proteome</keyword>
<keyword evidence="4 5" id="KW-0472">Membrane</keyword>
<feature type="transmembrane region" description="Helical" evidence="5">
    <location>
        <begin position="226"/>
        <end position="248"/>
    </location>
</feature>
<evidence type="ECO:0000256" key="4">
    <source>
        <dbReference type="ARBA" id="ARBA00023136"/>
    </source>
</evidence>